<dbReference type="RefSeq" id="YP_008003799.1">
    <property type="nucleotide sequence ID" value="NC_021246.1"/>
</dbReference>
<gene>
    <name evidence="2" type="ORF">MYSEV_282</name>
</gene>
<feature type="transmembrane region" description="Helical" evidence="1">
    <location>
        <begin position="6"/>
        <end position="25"/>
    </location>
</feature>
<accession>A0A916KQJ5</accession>
<keyword evidence="3" id="KW-1185">Reference proteome</keyword>
<dbReference type="KEGG" id="vg:15613904"/>
<keyword evidence="1" id="KW-0472">Membrane</keyword>
<dbReference type="EMBL" id="HF679134">
    <property type="protein sequence ID" value="CCU56480.1"/>
    <property type="molecule type" value="Genomic_DNA"/>
</dbReference>
<organism evidence="2 3">
    <name type="scientific">Mythimna separata entomopoxvirus 'L'</name>
    <dbReference type="NCBI Taxonomy" id="1293572"/>
    <lineage>
        <taxon>Viruses</taxon>
        <taxon>Varidnaviria</taxon>
        <taxon>Bamfordvirae</taxon>
        <taxon>Nucleocytoviricota</taxon>
        <taxon>Pokkesviricetes</taxon>
        <taxon>Chitovirales</taxon>
        <taxon>Poxviridae</taxon>
        <taxon>Entomopoxvirinae</taxon>
        <taxon>Betaentomopoxvirus</taxon>
        <taxon>Betaentomopoxvirus mseparata</taxon>
        <taxon>Mythimna separata entomopoxvirus</taxon>
    </lineage>
</organism>
<dbReference type="OrthoDB" id="16552at10239"/>
<reference evidence="2 3" key="1">
    <citation type="journal article" date="2013" name="J. Virol.">
        <title>New Insights into the Evolution of Entomopoxvirinae from the Complete Genome Sequences of Four Entomopoxviruses Infecting Adoxophyes honmai, Choristoneura biennis, Choristoneura rosaceana, and Mythimna separata.</title>
        <authorList>
            <person name="Theze J."/>
            <person name="Takatsuka J."/>
            <person name="Li Z."/>
            <person name="Gallais J."/>
            <person name="Doucet D."/>
            <person name="Arif B."/>
            <person name="Nakai M."/>
            <person name="Herniou E.A."/>
        </authorList>
    </citation>
    <scope>NUCLEOTIDE SEQUENCE [LARGE SCALE GENOMIC DNA]</scope>
</reference>
<evidence type="ECO:0000313" key="2">
    <source>
        <dbReference type="EMBL" id="CCU56480.1"/>
    </source>
</evidence>
<proteinExistence type="predicted"/>
<name>A0A916KQJ5_9POXV</name>
<sequence length="639" mass="75630">MVLYTYILIFIIILFIIILIIINIYDNTYPNKNILYNIHKQLILLFDILNNNYDINIYSFVFKYLINLSNKNNISYIEYDILKNILKNKNVILYNKEVIIPYNICTSLYTINYIDEFILLELFILFNMWISDPFSNNVNYDYKINLYQKCLTYIIMYKMNTKYNLNLEYDINIYNKCLELYNTEPVINPANEFLFPLQDGFYTDGSYISPNSNNLSNSFIPASLKEGSYILDTLMYAKYILKINVNNNLLNNYIKTITNELNYYGSFYDTLGNIILDNRYRLMIAQIIFQIGYNSYKNIYKILNTKIIYDSIKIYKSAIINSNLYPSIDRNIEYKPDNIVKFFIQPISGIVRVIKNGFGITSSNYTNICSRNDSNLINNRFSRYSIELTDPNSYEYYNTTNTIYNIQNILYYINYGEFPLVSPIQFSYGIIAYPLNYNELFVAKNSIFSSGSIKSYEILSYNSIISINNIILLDNYPHNGYYEFVVFRWINSPYIFYNDNKEAHIQNFKIYSNYPMKATVRDGCIFLLVIFYNEDRSIYNYDIVFSINRDLSDIVIRPDINTLCDGILYIKQGIDNNYISEYNLFPNSFNINLFREIYFELIYPLNYGFFVNGNIPDNLIQVNNNPVIIMDNGVRYIKL</sequence>
<evidence type="ECO:0000256" key="1">
    <source>
        <dbReference type="SAM" id="Phobius"/>
    </source>
</evidence>
<evidence type="ECO:0000313" key="3">
    <source>
        <dbReference type="Proteomes" id="UP000792671"/>
    </source>
</evidence>
<protein>
    <submittedName>
        <fullName evidence="2">Uncharacterized protein</fullName>
    </submittedName>
</protein>
<keyword evidence="1" id="KW-0812">Transmembrane</keyword>
<keyword evidence="1" id="KW-1133">Transmembrane helix</keyword>
<dbReference type="Proteomes" id="UP000792671">
    <property type="component" value="Genome"/>
</dbReference>
<dbReference type="GeneID" id="15613904"/>